<evidence type="ECO:0000256" key="1">
    <source>
        <dbReference type="RuleBase" id="RU363098"/>
    </source>
</evidence>
<dbReference type="EMBL" id="KL659800">
    <property type="protein sequence ID" value="KFA68584.1"/>
    <property type="molecule type" value="Genomic_DNA"/>
</dbReference>
<dbReference type="InterPro" id="IPR057596">
    <property type="entry name" value="RDRP_core"/>
</dbReference>
<dbReference type="GO" id="GO:0003968">
    <property type="term" value="F:RNA-directed RNA polymerase activity"/>
    <property type="evidence" value="ECO:0007669"/>
    <property type="project" value="UniProtKB-KW"/>
</dbReference>
<keyword evidence="1" id="KW-0548">Nucleotidyltransferase</keyword>
<keyword evidence="1" id="KW-0808">Transferase</keyword>
<keyword evidence="1" id="KW-0694">RNA-binding</keyword>
<gene>
    <name evidence="3" type="ORF">S40285_06675</name>
</gene>
<dbReference type="PANTHER" id="PTHR23079">
    <property type="entry name" value="RNA-DEPENDENT RNA POLYMERASE"/>
    <property type="match status" value="1"/>
</dbReference>
<accession>A0A084QX99</accession>
<protein>
    <recommendedName>
        <fullName evidence="1">RNA-dependent RNA polymerase</fullName>
        <ecNumber evidence="1">2.7.7.48</ecNumber>
    </recommendedName>
</protein>
<dbReference type="Pfam" id="PF05183">
    <property type="entry name" value="RdRP"/>
    <property type="match status" value="1"/>
</dbReference>
<reference evidence="3 4" key="1">
    <citation type="journal article" date="2014" name="BMC Genomics">
        <title>Comparative genome sequencing reveals chemotype-specific gene clusters in the toxigenic black mold Stachybotrys.</title>
        <authorList>
            <person name="Semeiks J."/>
            <person name="Borek D."/>
            <person name="Otwinowski Z."/>
            <person name="Grishin N.V."/>
        </authorList>
    </citation>
    <scope>NUCLEOTIDE SEQUENCE [LARGE SCALE GENOMIC DNA]</scope>
    <source>
        <strain evidence="3 4">IBT 40285</strain>
    </source>
</reference>
<dbReference type="EC" id="2.7.7.48" evidence="1"/>
<dbReference type="HOGENOM" id="CLU_351662_0_0_1"/>
<dbReference type="AlphaFoldDB" id="A0A084QX99"/>
<feature type="domain" description="RDRP core" evidence="2">
    <location>
        <begin position="121"/>
        <end position="336"/>
    </location>
</feature>
<dbReference type="PANTHER" id="PTHR23079:SF55">
    <property type="entry name" value="RNA-DIRECTED RNA POLYMERASE"/>
    <property type="match status" value="1"/>
</dbReference>
<organism evidence="3 4">
    <name type="scientific">Stachybotrys chlorohalonatus (strain IBT 40285)</name>
    <dbReference type="NCBI Taxonomy" id="1283841"/>
    <lineage>
        <taxon>Eukaryota</taxon>
        <taxon>Fungi</taxon>
        <taxon>Dikarya</taxon>
        <taxon>Ascomycota</taxon>
        <taxon>Pezizomycotina</taxon>
        <taxon>Sordariomycetes</taxon>
        <taxon>Hypocreomycetidae</taxon>
        <taxon>Hypocreales</taxon>
        <taxon>Stachybotryaceae</taxon>
        <taxon>Stachybotrys</taxon>
    </lineage>
</organism>
<dbReference type="STRING" id="1283841.A0A084QX99"/>
<evidence type="ECO:0000313" key="3">
    <source>
        <dbReference type="EMBL" id="KFA68584.1"/>
    </source>
</evidence>
<dbReference type="GO" id="GO:0003723">
    <property type="term" value="F:RNA binding"/>
    <property type="evidence" value="ECO:0007669"/>
    <property type="project" value="UniProtKB-KW"/>
</dbReference>
<dbReference type="GO" id="GO:0030422">
    <property type="term" value="P:siRNA processing"/>
    <property type="evidence" value="ECO:0007669"/>
    <property type="project" value="TreeGrafter"/>
</dbReference>
<dbReference type="OrthoDB" id="6513042at2759"/>
<dbReference type="InParanoid" id="A0A084QX99"/>
<dbReference type="GO" id="GO:0031380">
    <property type="term" value="C:nuclear RNA-directed RNA polymerase complex"/>
    <property type="evidence" value="ECO:0007669"/>
    <property type="project" value="TreeGrafter"/>
</dbReference>
<keyword evidence="4" id="KW-1185">Reference proteome</keyword>
<keyword evidence="1" id="KW-0696">RNA-directed RNA polymerase</keyword>
<proteinExistence type="inferred from homology"/>
<sequence length="800" mass="91156">MPGHTNDKAFQHSLLPMLRLDDDAWDFRVPSLLSPSTLRQAGLIKAISLNTDLKSCTHSMIMKLERSNTNRAIHNVPLNHLILLSLEGFRSLVRGAAAKEEAPTPDLRNPTGRGRDHFQLLSRAKTDFRDAFRFLSYINRPDLAERILLDDIEKTQPQIYRLINAELSKMVSKRNEQRCRIFVQRSRLLFGVCDTWGVLNEGECAVKVMMEKGGKPYALKGTEVTVFRNPCLHLGDWQKFRVVEHPELSHLVDCIVFSTKGKRLAADLMSGGDLDGDRFFVCWDPDLIPSTISTPALYPGGRDPILLRPINDDDRLVYFAKYTNVSLGQCQELNRLFSQCVDGNRIKIPERLHAPSKPRQDAAPFILDTLHVKSQERIHTMALSLKPDLAGYDADAVQLLLSRDDIAMSEFELDYSGIKWKRAYDSSVGRLACFHDAAATNLEMFQHTLIVFQPDERLSLAINFSKKIERSRDCLIDNDARLFAFPHSQGPQRQSRLALPTKEGYQLYCDGNVFQLFENQRSNSWIYLARPGSNDEKFRDIQNKGDRRRKQQSLVDRGLQTDVCASIALNKFRKQLQMHIGRVHRSPVTAAEIYVIINRAVSSMGNLDLWLEYVETTEKLPLFSQEAKQYSVPTCKDVVSASDPTWHVEILTHDDLSLLTRLESIDQYRLVSRSIRRANDKGFLLRCFDFIFGNIADMIVEAKELLQEMIECLATEPYLVVAFTSFLASQSVGRDQEPAGDITRSVAFANYTSLRSLRKHNGPFYLGTFRISPCKHSTGQLVFERHLGTYRACGTDYTFY</sequence>
<dbReference type="InterPro" id="IPR007855">
    <property type="entry name" value="RDRP"/>
</dbReference>
<evidence type="ECO:0000259" key="2">
    <source>
        <dbReference type="Pfam" id="PF05183"/>
    </source>
</evidence>
<comment type="catalytic activity">
    <reaction evidence="1">
        <text>RNA(n) + a ribonucleoside 5'-triphosphate = RNA(n+1) + diphosphate</text>
        <dbReference type="Rhea" id="RHEA:21248"/>
        <dbReference type="Rhea" id="RHEA-COMP:14527"/>
        <dbReference type="Rhea" id="RHEA-COMP:17342"/>
        <dbReference type="ChEBI" id="CHEBI:33019"/>
        <dbReference type="ChEBI" id="CHEBI:61557"/>
        <dbReference type="ChEBI" id="CHEBI:140395"/>
        <dbReference type="EC" id="2.7.7.48"/>
    </reaction>
</comment>
<name>A0A084QX99_STAC4</name>
<dbReference type="Proteomes" id="UP000028524">
    <property type="component" value="Unassembled WGS sequence"/>
</dbReference>
<comment type="similarity">
    <text evidence="1">Belongs to the RdRP family.</text>
</comment>
<evidence type="ECO:0000313" key="4">
    <source>
        <dbReference type="Proteomes" id="UP000028524"/>
    </source>
</evidence>